<dbReference type="EMBL" id="RBAN01000001">
    <property type="protein sequence ID" value="RKN59084.1"/>
    <property type="molecule type" value="Genomic_DNA"/>
</dbReference>
<dbReference type="Proteomes" id="UP000279968">
    <property type="component" value="Unassembled WGS sequence"/>
</dbReference>
<dbReference type="AlphaFoldDB" id="A0A3B0AFR2"/>
<proteinExistence type="predicted"/>
<name>A0A3B0AFR2_9ACTN</name>
<dbReference type="GO" id="GO:0004252">
    <property type="term" value="F:serine-type endopeptidase activity"/>
    <property type="evidence" value="ECO:0007669"/>
    <property type="project" value="InterPro"/>
</dbReference>
<dbReference type="PANTHER" id="PTHR43019">
    <property type="entry name" value="SERINE ENDOPROTEASE DEGS"/>
    <property type="match status" value="1"/>
</dbReference>
<keyword evidence="1" id="KW-0645">Protease</keyword>
<keyword evidence="1" id="KW-0378">Hydrolase</keyword>
<dbReference type="OrthoDB" id="9788136at2"/>
<evidence type="ECO:0000313" key="2">
    <source>
        <dbReference type="Proteomes" id="UP000279968"/>
    </source>
</evidence>
<comment type="caution">
    <text evidence="1">The sequence shown here is derived from an EMBL/GenBank/DDBJ whole genome shotgun (WGS) entry which is preliminary data.</text>
</comment>
<dbReference type="PANTHER" id="PTHR43019:SF23">
    <property type="entry name" value="PROTEASE DO-LIKE 5, CHLOROPLASTIC"/>
    <property type="match status" value="1"/>
</dbReference>
<sequence>MAPRRGRWRTVVAVLVVLALAGLAGFQAYQIDRLGDRLAATDRRLAETQSADAARLDGVEKRAEALEKQAGATFNPEAVASAALPSVFRVRAGQFTGTAFAIGKPASGGGTNLFTNFHVVEAVWEGGGREVFLERTDQRFPATIVKVDETNDIAQLRTTGRFTGLVATREAVKSGQQIVVVGAPLGLADSVTTGVVSAFRDARDGSGPVIQFDAPINPGNSGGPVINGNKQVVGIATAKARDAEGIGLAVPITVACDGFKIC</sequence>
<dbReference type="SUPFAM" id="SSF50494">
    <property type="entry name" value="Trypsin-like serine proteases"/>
    <property type="match status" value="1"/>
</dbReference>
<dbReference type="InterPro" id="IPR043504">
    <property type="entry name" value="Peptidase_S1_PA_chymotrypsin"/>
</dbReference>
<organism evidence="1 2">
    <name type="scientific">Micromonospora costi</name>
    <dbReference type="NCBI Taxonomy" id="1530042"/>
    <lineage>
        <taxon>Bacteria</taxon>
        <taxon>Bacillati</taxon>
        <taxon>Actinomycetota</taxon>
        <taxon>Actinomycetes</taxon>
        <taxon>Micromonosporales</taxon>
        <taxon>Micromonosporaceae</taxon>
        <taxon>Micromonospora</taxon>
    </lineage>
</organism>
<accession>A0A3B0AFR2</accession>
<dbReference type="GO" id="GO:0006508">
    <property type="term" value="P:proteolysis"/>
    <property type="evidence" value="ECO:0007669"/>
    <property type="project" value="UniProtKB-KW"/>
</dbReference>
<protein>
    <submittedName>
        <fullName evidence="1">Serine protease</fullName>
    </submittedName>
</protein>
<dbReference type="Pfam" id="PF13365">
    <property type="entry name" value="Trypsin_2"/>
    <property type="match status" value="1"/>
</dbReference>
<reference evidence="1 2" key="1">
    <citation type="journal article" date="2015" name="Int. J. Syst. Evol. Microbiol.">
        <title>Micromonospora costi sp. nov., isolated from a leaf of Costus speciosus.</title>
        <authorList>
            <person name="Thawai C."/>
        </authorList>
    </citation>
    <scope>NUCLEOTIDE SEQUENCE [LARGE SCALE GENOMIC DNA]</scope>
    <source>
        <strain evidence="1 2">CS1-12</strain>
    </source>
</reference>
<keyword evidence="2" id="KW-1185">Reference proteome</keyword>
<dbReference type="InterPro" id="IPR009003">
    <property type="entry name" value="Peptidase_S1_PA"/>
</dbReference>
<dbReference type="Gene3D" id="2.40.10.10">
    <property type="entry name" value="Trypsin-like serine proteases"/>
    <property type="match status" value="2"/>
</dbReference>
<evidence type="ECO:0000313" key="1">
    <source>
        <dbReference type="EMBL" id="RKN59084.1"/>
    </source>
</evidence>
<dbReference type="PRINTS" id="PR00834">
    <property type="entry name" value="PROTEASES2C"/>
</dbReference>
<gene>
    <name evidence="1" type="ORF">D7193_03875</name>
</gene>
<dbReference type="InterPro" id="IPR001940">
    <property type="entry name" value="Peptidase_S1C"/>
</dbReference>